<dbReference type="InterPro" id="IPR005794">
    <property type="entry name" value="Fmt"/>
</dbReference>
<accession>K9D911</accession>
<feature type="binding site" evidence="5">
    <location>
        <begin position="116"/>
        <end position="119"/>
    </location>
    <ligand>
        <name>(6S)-5,6,7,8-tetrahydrofolate</name>
        <dbReference type="ChEBI" id="CHEBI:57453"/>
    </ligand>
</feature>
<dbReference type="InterPro" id="IPR044135">
    <property type="entry name" value="Met-tRNA-FMT_C"/>
</dbReference>
<feature type="domain" description="Formyl transferase C-terminal" evidence="7">
    <location>
        <begin position="207"/>
        <end position="299"/>
    </location>
</feature>
<dbReference type="EC" id="2.1.2.9" evidence="2 5"/>
<dbReference type="AlphaFoldDB" id="K9D911"/>
<evidence type="ECO:0000256" key="1">
    <source>
        <dbReference type="ARBA" id="ARBA00010699"/>
    </source>
</evidence>
<name>K9D911_SPHYA</name>
<dbReference type="SUPFAM" id="SSF50486">
    <property type="entry name" value="FMT C-terminal domain-like"/>
    <property type="match status" value="1"/>
</dbReference>
<evidence type="ECO:0000256" key="4">
    <source>
        <dbReference type="ARBA" id="ARBA00022917"/>
    </source>
</evidence>
<evidence type="ECO:0000259" key="6">
    <source>
        <dbReference type="Pfam" id="PF00551"/>
    </source>
</evidence>
<evidence type="ECO:0000256" key="3">
    <source>
        <dbReference type="ARBA" id="ARBA00022679"/>
    </source>
</evidence>
<dbReference type="GO" id="GO:0004479">
    <property type="term" value="F:methionyl-tRNA formyltransferase activity"/>
    <property type="evidence" value="ECO:0007669"/>
    <property type="project" value="UniProtKB-UniRule"/>
</dbReference>
<dbReference type="Pfam" id="PF00551">
    <property type="entry name" value="Formyl_trans_N"/>
    <property type="match status" value="1"/>
</dbReference>
<comment type="similarity">
    <text evidence="1 5">Belongs to the Fmt family.</text>
</comment>
<dbReference type="PANTHER" id="PTHR11138">
    <property type="entry name" value="METHIONYL-TRNA FORMYLTRANSFERASE"/>
    <property type="match status" value="1"/>
</dbReference>
<dbReference type="PANTHER" id="PTHR11138:SF5">
    <property type="entry name" value="METHIONYL-TRNA FORMYLTRANSFERASE, MITOCHONDRIAL"/>
    <property type="match status" value="1"/>
</dbReference>
<evidence type="ECO:0000313" key="9">
    <source>
        <dbReference type="Proteomes" id="UP000009887"/>
    </source>
</evidence>
<dbReference type="PATRIC" id="fig|883163.3.peg.3390"/>
<dbReference type="HAMAP" id="MF_00182">
    <property type="entry name" value="Formyl_trans"/>
    <property type="match status" value="1"/>
</dbReference>
<dbReference type="Gene3D" id="3.40.50.12230">
    <property type="match status" value="1"/>
</dbReference>
<sequence length="309" mass="32795">MREAEKTMRIIYMGTPDFAVPALDALVKAGHDIVAVYSQPPRPAGRGKALRPSPVQARAEQLGIEVRTPVSLKDEAVQAAFAALDADVAVVAAYGLILPRAILAMPRHGCLNIHGSLLPRWRGAAPVQRAILSGDNVTGVTIMDMEAGLDTGPMRAKHVTPVADKTAGELTQELAQAGAELMVDVLDDLAGHPPVAQPEEGVTYAAKIDKAEARIDFSRDAHQVERQVRAFNPFPGAFFKYGGERFRILAATVEDHAGPAGELLDHSLLIGCGHGAIRPTLIQRAGKAAMSAGELLRGFDMPTGSRVDA</sequence>
<dbReference type="Proteomes" id="UP000009887">
    <property type="component" value="Unassembled WGS sequence"/>
</dbReference>
<dbReference type="SUPFAM" id="SSF53328">
    <property type="entry name" value="Formyltransferase"/>
    <property type="match status" value="1"/>
</dbReference>
<dbReference type="InterPro" id="IPR036477">
    <property type="entry name" value="Formyl_transf_N_sf"/>
</dbReference>
<comment type="function">
    <text evidence="5">Attaches a formyl group to the free amino group of methionyl-tRNA(fMet). The formyl group appears to play a dual role in the initiator identity of N-formylmethionyl-tRNA by promoting its recognition by IF2 and preventing the misappropriation of this tRNA by the elongation apparatus.</text>
</comment>
<dbReference type="NCBIfam" id="TIGR00460">
    <property type="entry name" value="fmt"/>
    <property type="match status" value="1"/>
</dbReference>
<comment type="caution">
    <text evidence="8">The sequence shown here is derived from an EMBL/GenBank/DDBJ whole genome shotgun (WGS) entry which is preliminary data.</text>
</comment>
<evidence type="ECO:0000313" key="8">
    <source>
        <dbReference type="EMBL" id="EKU73995.1"/>
    </source>
</evidence>
<dbReference type="InterPro" id="IPR002376">
    <property type="entry name" value="Formyl_transf_N"/>
</dbReference>
<dbReference type="InterPro" id="IPR005793">
    <property type="entry name" value="Formyl_trans_C"/>
</dbReference>
<evidence type="ECO:0000256" key="5">
    <source>
        <dbReference type="HAMAP-Rule" id="MF_00182"/>
    </source>
</evidence>
<keyword evidence="9" id="KW-1185">Reference proteome</keyword>
<feature type="domain" description="Formyl transferase N-terminal" evidence="6">
    <location>
        <begin position="8"/>
        <end position="186"/>
    </location>
</feature>
<keyword evidence="3 5" id="KW-0808">Transferase</keyword>
<dbReference type="CDD" id="cd08704">
    <property type="entry name" value="Met_tRNA_FMT_C"/>
    <property type="match status" value="1"/>
</dbReference>
<dbReference type="GO" id="GO:0005829">
    <property type="term" value="C:cytosol"/>
    <property type="evidence" value="ECO:0007669"/>
    <property type="project" value="TreeGrafter"/>
</dbReference>
<proteinExistence type="inferred from homology"/>
<dbReference type="InterPro" id="IPR011034">
    <property type="entry name" value="Formyl_transferase-like_C_sf"/>
</dbReference>
<gene>
    <name evidence="5" type="primary">fmt</name>
    <name evidence="8" type="ORF">HMPREF9718_03324</name>
</gene>
<dbReference type="EMBL" id="AGZU01000010">
    <property type="protein sequence ID" value="EKU73995.1"/>
    <property type="molecule type" value="Genomic_DNA"/>
</dbReference>
<dbReference type="HOGENOM" id="CLU_033347_2_0_5"/>
<dbReference type="InterPro" id="IPR041711">
    <property type="entry name" value="Met-tRNA-FMT_N"/>
</dbReference>
<dbReference type="CDD" id="cd08646">
    <property type="entry name" value="FMT_core_Met-tRNA-FMT_N"/>
    <property type="match status" value="1"/>
</dbReference>
<evidence type="ECO:0000256" key="2">
    <source>
        <dbReference type="ARBA" id="ARBA00012261"/>
    </source>
</evidence>
<comment type="catalytic activity">
    <reaction evidence="5">
        <text>L-methionyl-tRNA(fMet) + (6R)-10-formyltetrahydrofolate = N-formyl-L-methionyl-tRNA(fMet) + (6S)-5,6,7,8-tetrahydrofolate + H(+)</text>
        <dbReference type="Rhea" id="RHEA:24380"/>
        <dbReference type="Rhea" id="RHEA-COMP:9952"/>
        <dbReference type="Rhea" id="RHEA-COMP:9953"/>
        <dbReference type="ChEBI" id="CHEBI:15378"/>
        <dbReference type="ChEBI" id="CHEBI:57453"/>
        <dbReference type="ChEBI" id="CHEBI:78530"/>
        <dbReference type="ChEBI" id="CHEBI:78844"/>
        <dbReference type="ChEBI" id="CHEBI:195366"/>
        <dbReference type="EC" id="2.1.2.9"/>
    </reaction>
</comment>
<organism evidence="8 9">
    <name type="scientific">Sphingobium yanoikuyae ATCC 51230</name>
    <dbReference type="NCBI Taxonomy" id="883163"/>
    <lineage>
        <taxon>Bacteria</taxon>
        <taxon>Pseudomonadati</taxon>
        <taxon>Pseudomonadota</taxon>
        <taxon>Alphaproteobacteria</taxon>
        <taxon>Sphingomonadales</taxon>
        <taxon>Sphingomonadaceae</taxon>
        <taxon>Sphingobium</taxon>
    </lineage>
</organism>
<dbReference type="Pfam" id="PF02911">
    <property type="entry name" value="Formyl_trans_C"/>
    <property type="match status" value="1"/>
</dbReference>
<keyword evidence="4 5" id="KW-0648">Protein biosynthesis</keyword>
<reference evidence="8 9" key="1">
    <citation type="submission" date="2012-09" db="EMBL/GenBank/DDBJ databases">
        <title>The Genome Sequence of Sphingobium yanoikuyae ATCC 51230.</title>
        <authorList>
            <consortium name="The Broad Institute Genome Sequencing Platform"/>
            <person name="Earl A."/>
            <person name="Ward D."/>
            <person name="Feldgarden M."/>
            <person name="Gevers D."/>
            <person name="Huys G."/>
            <person name="Walker B."/>
            <person name="Young S.K."/>
            <person name="Zeng Q."/>
            <person name="Gargeya S."/>
            <person name="Fitzgerald M."/>
            <person name="Haas B."/>
            <person name="Abouelleil A."/>
            <person name="Alvarado L."/>
            <person name="Arachchi H.M."/>
            <person name="Berlin A.M."/>
            <person name="Chapman S.B."/>
            <person name="Goldberg J."/>
            <person name="Griggs A."/>
            <person name="Gujja S."/>
            <person name="Hansen M."/>
            <person name="Howarth C."/>
            <person name="Imamovic A."/>
            <person name="Larimer J."/>
            <person name="McCowen C."/>
            <person name="Montmayeur A."/>
            <person name="Murphy C."/>
            <person name="Neiman D."/>
            <person name="Pearson M."/>
            <person name="Priest M."/>
            <person name="Roberts A."/>
            <person name="Saif S."/>
            <person name="Shea T."/>
            <person name="Sisk P."/>
            <person name="Sykes S."/>
            <person name="Wortman J."/>
            <person name="Nusbaum C."/>
            <person name="Birren B."/>
        </authorList>
    </citation>
    <scope>NUCLEOTIDE SEQUENCE [LARGE SCALE GENOMIC DNA]</scope>
    <source>
        <strain evidence="8 9">ATCC 51230</strain>
    </source>
</reference>
<protein>
    <recommendedName>
        <fullName evidence="2 5">Methionyl-tRNA formyltransferase</fullName>
        <ecNumber evidence="2 5">2.1.2.9</ecNumber>
    </recommendedName>
</protein>
<evidence type="ECO:0000259" key="7">
    <source>
        <dbReference type="Pfam" id="PF02911"/>
    </source>
</evidence>